<proteinExistence type="predicted"/>
<dbReference type="Proteomes" id="UP000774617">
    <property type="component" value="Unassembled WGS sequence"/>
</dbReference>
<comment type="caution">
    <text evidence="2">The sequence shown here is derived from an EMBL/GenBank/DDBJ whole genome shotgun (WGS) entry which is preliminary data.</text>
</comment>
<accession>A0ABQ8G1A3</accession>
<sequence length="201" mass="22050">MPSDKRVTFAETHMGPAGESTGEHTKNGNEPPKHKPVARSLAQFQDVLAKTYEDFRRMEVRSEEDVARKLPTDGEAMREAARDMVKLGGQRTGLALMGMLLAEFRSAVEGEVASESITIANGTVTKAAGSKPTTCFALQIVAGSRETEQRGGESVNADDDPLGNNREIWSSLSAPWLRWSLVLPPSMHKRLFSCRDFFVPT</sequence>
<evidence type="ECO:0000256" key="1">
    <source>
        <dbReference type="SAM" id="MobiDB-lite"/>
    </source>
</evidence>
<gene>
    <name evidence="2" type="ORF">B0J12DRAFT_743593</name>
</gene>
<feature type="region of interest" description="Disordered" evidence="1">
    <location>
        <begin position="1"/>
        <end position="37"/>
    </location>
</feature>
<evidence type="ECO:0000313" key="3">
    <source>
        <dbReference type="Proteomes" id="UP000774617"/>
    </source>
</evidence>
<organism evidence="2 3">
    <name type="scientific">Macrophomina phaseolina</name>
    <dbReference type="NCBI Taxonomy" id="35725"/>
    <lineage>
        <taxon>Eukaryota</taxon>
        <taxon>Fungi</taxon>
        <taxon>Dikarya</taxon>
        <taxon>Ascomycota</taxon>
        <taxon>Pezizomycotina</taxon>
        <taxon>Dothideomycetes</taxon>
        <taxon>Dothideomycetes incertae sedis</taxon>
        <taxon>Botryosphaeriales</taxon>
        <taxon>Botryosphaeriaceae</taxon>
        <taxon>Macrophomina</taxon>
    </lineage>
</organism>
<protein>
    <submittedName>
        <fullName evidence="2">Uncharacterized protein</fullName>
    </submittedName>
</protein>
<feature type="compositionally biased region" description="Basic and acidic residues" evidence="1">
    <location>
        <begin position="21"/>
        <end position="33"/>
    </location>
</feature>
<keyword evidence="3" id="KW-1185">Reference proteome</keyword>
<reference evidence="2 3" key="1">
    <citation type="journal article" date="2021" name="Nat. Commun.">
        <title>Genetic determinants of endophytism in the Arabidopsis root mycobiome.</title>
        <authorList>
            <person name="Mesny F."/>
            <person name="Miyauchi S."/>
            <person name="Thiergart T."/>
            <person name="Pickel B."/>
            <person name="Atanasova L."/>
            <person name="Karlsson M."/>
            <person name="Huettel B."/>
            <person name="Barry K.W."/>
            <person name="Haridas S."/>
            <person name="Chen C."/>
            <person name="Bauer D."/>
            <person name="Andreopoulos W."/>
            <person name="Pangilinan J."/>
            <person name="LaButti K."/>
            <person name="Riley R."/>
            <person name="Lipzen A."/>
            <person name="Clum A."/>
            <person name="Drula E."/>
            <person name="Henrissat B."/>
            <person name="Kohler A."/>
            <person name="Grigoriev I.V."/>
            <person name="Martin F.M."/>
            <person name="Hacquard S."/>
        </authorList>
    </citation>
    <scope>NUCLEOTIDE SEQUENCE [LARGE SCALE GENOMIC DNA]</scope>
    <source>
        <strain evidence="2 3">MPI-SDFR-AT-0080</strain>
    </source>
</reference>
<name>A0ABQ8G1A3_9PEZI</name>
<dbReference type="EMBL" id="JAGTJR010000028">
    <property type="protein sequence ID" value="KAH7042030.1"/>
    <property type="molecule type" value="Genomic_DNA"/>
</dbReference>
<evidence type="ECO:0000313" key="2">
    <source>
        <dbReference type="EMBL" id="KAH7042030.1"/>
    </source>
</evidence>